<sequence>MDPATYDEDAYHSELLRKMRMSESIVYQAIFAPATVTGGETMLVAATSSGMIHVYRLSPVMTLQYWNQVKCGESTAFPGPSLSFQAHPTQIYSLCFAGDATNPLLISGGDQDFRVWRWKDILLTMEDPANVKNLLAVHVGYLKRQSLGFRGTLLPAMEVNDVVVSKNSGHLFLAGGDSVAHEWDVVTQQFTRLFEGHEDYLHAVRDLHHSQELATSSEDGTLGIWDVRQARNVEFLRPWQATTSSMSSSSPSPSLWIGAVAHDDSEMWLACGGGTKQPTGGRSRNAQATRGFLSMWHLPSRVPVHYTTTTCDVHDVVFHHMDLLSVGNDASLKKWNRSSGQLLSAARSTVLSSHFCAVDRATDIVAVGGAAPLIDIYTMPGVVSFSLVVDSESSARAS</sequence>
<proteinExistence type="inferred from homology"/>
<dbReference type="GO" id="GO:0000346">
    <property type="term" value="C:transcription export complex"/>
    <property type="evidence" value="ECO:0007669"/>
    <property type="project" value="TreeGrafter"/>
</dbReference>
<dbReference type="Proteomes" id="UP001162031">
    <property type="component" value="Unassembled WGS sequence"/>
</dbReference>
<comment type="caution">
    <text evidence="5">The sequence shown here is derived from an EMBL/GenBank/DDBJ whole genome shotgun (WGS) entry which is preliminary data.</text>
</comment>
<dbReference type="InterPro" id="IPR036322">
    <property type="entry name" value="WD40_repeat_dom_sf"/>
</dbReference>
<protein>
    <recommendedName>
        <fullName evidence="7">Anaphase-promoting complex subunit 4 WD40 domain-containing protein</fullName>
    </recommendedName>
</protein>
<evidence type="ECO:0008006" key="7">
    <source>
        <dbReference type="Google" id="ProtNLM"/>
    </source>
</evidence>
<evidence type="ECO:0000256" key="2">
    <source>
        <dbReference type="ARBA" id="ARBA00022574"/>
    </source>
</evidence>
<evidence type="ECO:0000256" key="1">
    <source>
        <dbReference type="ARBA" id="ARBA00009728"/>
    </source>
</evidence>
<dbReference type="GO" id="GO:0000347">
    <property type="term" value="C:THO complex"/>
    <property type="evidence" value="ECO:0007669"/>
    <property type="project" value="TreeGrafter"/>
</dbReference>
<dbReference type="PROSITE" id="PS50082">
    <property type="entry name" value="WD_REPEATS_2"/>
    <property type="match status" value="1"/>
</dbReference>
<name>A0AAV0UI03_HYABA</name>
<dbReference type="EMBL" id="CANTFL010001225">
    <property type="protein sequence ID" value="CAI5734409.1"/>
    <property type="molecule type" value="Genomic_DNA"/>
</dbReference>
<reference evidence="5" key="1">
    <citation type="submission" date="2022-12" db="EMBL/GenBank/DDBJ databases">
        <authorList>
            <person name="Webb A."/>
        </authorList>
    </citation>
    <scope>NUCLEOTIDE SEQUENCE</scope>
    <source>
        <strain evidence="5">Hp1</strain>
    </source>
</reference>
<feature type="repeat" description="WD" evidence="4">
    <location>
        <begin position="194"/>
        <end position="235"/>
    </location>
</feature>
<dbReference type="InterPro" id="IPR042626">
    <property type="entry name" value="THOC6"/>
</dbReference>
<dbReference type="Pfam" id="PF00400">
    <property type="entry name" value="WD40"/>
    <property type="match status" value="2"/>
</dbReference>
<dbReference type="InterPro" id="IPR001680">
    <property type="entry name" value="WD40_rpt"/>
</dbReference>
<dbReference type="PANTHER" id="PTHR44411">
    <property type="entry name" value="THO COMPLEX SUBUNIT 6 HOMOLOG"/>
    <property type="match status" value="1"/>
</dbReference>
<accession>A0AAV0UI03</accession>
<organism evidence="5 6">
    <name type="scientific">Hyaloperonospora brassicae</name>
    <name type="common">Brassica downy mildew</name>
    <name type="synonym">Peronospora brassicae</name>
    <dbReference type="NCBI Taxonomy" id="162125"/>
    <lineage>
        <taxon>Eukaryota</taxon>
        <taxon>Sar</taxon>
        <taxon>Stramenopiles</taxon>
        <taxon>Oomycota</taxon>
        <taxon>Peronosporomycetes</taxon>
        <taxon>Peronosporales</taxon>
        <taxon>Peronosporaceae</taxon>
        <taxon>Hyaloperonospora</taxon>
    </lineage>
</organism>
<keyword evidence="6" id="KW-1185">Reference proteome</keyword>
<dbReference type="PROSITE" id="PS00678">
    <property type="entry name" value="WD_REPEATS_1"/>
    <property type="match status" value="1"/>
</dbReference>
<gene>
    <name evidence="5" type="ORF">HBR001_LOCUS6152</name>
</gene>
<dbReference type="InterPro" id="IPR019775">
    <property type="entry name" value="WD40_repeat_CS"/>
</dbReference>
<evidence type="ECO:0000313" key="6">
    <source>
        <dbReference type="Proteomes" id="UP001162031"/>
    </source>
</evidence>
<dbReference type="GO" id="GO:0006406">
    <property type="term" value="P:mRNA export from nucleus"/>
    <property type="evidence" value="ECO:0007669"/>
    <property type="project" value="TreeGrafter"/>
</dbReference>
<keyword evidence="3" id="KW-0677">Repeat</keyword>
<keyword evidence="2 4" id="KW-0853">WD repeat</keyword>
<comment type="similarity">
    <text evidence="1">Belongs to the WD repeat THOC6 family.</text>
</comment>
<dbReference type="AlphaFoldDB" id="A0AAV0UI03"/>
<dbReference type="PANTHER" id="PTHR44411:SF1">
    <property type="entry name" value="THO COMPLEX SUBUNIT 6 HOMOLOG"/>
    <property type="match status" value="1"/>
</dbReference>
<dbReference type="SMART" id="SM00320">
    <property type="entry name" value="WD40"/>
    <property type="match status" value="5"/>
</dbReference>
<dbReference type="Gene3D" id="2.130.10.10">
    <property type="entry name" value="YVTN repeat-like/Quinoprotein amine dehydrogenase"/>
    <property type="match status" value="2"/>
</dbReference>
<evidence type="ECO:0000313" key="5">
    <source>
        <dbReference type="EMBL" id="CAI5734409.1"/>
    </source>
</evidence>
<evidence type="ECO:0000256" key="3">
    <source>
        <dbReference type="ARBA" id="ARBA00022737"/>
    </source>
</evidence>
<dbReference type="InterPro" id="IPR015943">
    <property type="entry name" value="WD40/YVTN_repeat-like_dom_sf"/>
</dbReference>
<evidence type="ECO:0000256" key="4">
    <source>
        <dbReference type="PROSITE-ProRule" id="PRU00221"/>
    </source>
</evidence>
<dbReference type="PROSITE" id="PS50294">
    <property type="entry name" value="WD_REPEATS_REGION"/>
    <property type="match status" value="1"/>
</dbReference>
<dbReference type="SUPFAM" id="SSF50978">
    <property type="entry name" value="WD40 repeat-like"/>
    <property type="match status" value="1"/>
</dbReference>